<sequence>MGSVHVKGALRWDGTVHVRGHSDGNSPCKGALRWEQSM</sequence>
<name>A0ABN9B779_9NEOB</name>
<organism evidence="2 3">
    <name type="scientific">Staurois parvus</name>
    <dbReference type="NCBI Taxonomy" id="386267"/>
    <lineage>
        <taxon>Eukaryota</taxon>
        <taxon>Metazoa</taxon>
        <taxon>Chordata</taxon>
        <taxon>Craniata</taxon>
        <taxon>Vertebrata</taxon>
        <taxon>Euteleostomi</taxon>
        <taxon>Amphibia</taxon>
        <taxon>Batrachia</taxon>
        <taxon>Anura</taxon>
        <taxon>Neobatrachia</taxon>
        <taxon>Ranoidea</taxon>
        <taxon>Ranidae</taxon>
        <taxon>Staurois</taxon>
    </lineage>
</organism>
<dbReference type="Proteomes" id="UP001162483">
    <property type="component" value="Unassembled WGS sequence"/>
</dbReference>
<feature type="region of interest" description="Disordered" evidence="1">
    <location>
        <begin position="19"/>
        <end position="38"/>
    </location>
</feature>
<protein>
    <submittedName>
        <fullName evidence="2">Uncharacterized protein</fullName>
    </submittedName>
</protein>
<accession>A0ABN9B779</accession>
<evidence type="ECO:0000313" key="2">
    <source>
        <dbReference type="EMBL" id="CAI9543441.1"/>
    </source>
</evidence>
<gene>
    <name evidence="2" type="ORF">SPARVUS_LOCUS2281401</name>
</gene>
<keyword evidence="3" id="KW-1185">Reference proteome</keyword>
<comment type="caution">
    <text evidence="2">The sequence shown here is derived from an EMBL/GenBank/DDBJ whole genome shotgun (WGS) entry which is preliminary data.</text>
</comment>
<dbReference type="EMBL" id="CATNWA010002654">
    <property type="protein sequence ID" value="CAI9543441.1"/>
    <property type="molecule type" value="Genomic_DNA"/>
</dbReference>
<proteinExistence type="predicted"/>
<evidence type="ECO:0000313" key="3">
    <source>
        <dbReference type="Proteomes" id="UP001162483"/>
    </source>
</evidence>
<evidence type="ECO:0000256" key="1">
    <source>
        <dbReference type="SAM" id="MobiDB-lite"/>
    </source>
</evidence>
<reference evidence="2" key="1">
    <citation type="submission" date="2023-05" db="EMBL/GenBank/DDBJ databases">
        <authorList>
            <person name="Stuckert A."/>
        </authorList>
    </citation>
    <scope>NUCLEOTIDE SEQUENCE</scope>
</reference>